<accession>A0A0A0KVF7</accession>
<protein>
    <recommendedName>
        <fullName evidence="3">UDP-glycosyltransferases domain-containing protein</fullName>
    </recommendedName>
</protein>
<evidence type="ECO:0008006" key="3">
    <source>
        <dbReference type="Google" id="ProtNLM"/>
    </source>
</evidence>
<evidence type="ECO:0000313" key="1">
    <source>
        <dbReference type="EMBL" id="KGN52432.1"/>
    </source>
</evidence>
<dbReference type="OMA" id="FVTEIMS"/>
<reference evidence="1 2" key="2">
    <citation type="journal article" date="2009" name="PLoS ONE">
        <title>An integrated genetic and cytogenetic map of the cucumber genome.</title>
        <authorList>
            <person name="Ren Y."/>
            <person name="Zhang Z."/>
            <person name="Liu J."/>
            <person name="Staub J.E."/>
            <person name="Han Y."/>
            <person name="Cheng Z."/>
            <person name="Li X."/>
            <person name="Lu J."/>
            <person name="Miao H."/>
            <person name="Kang H."/>
            <person name="Xie B."/>
            <person name="Gu X."/>
            <person name="Wang X."/>
            <person name="Du Y."/>
            <person name="Jin W."/>
            <person name="Huang S."/>
        </authorList>
    </citation>
    <scope>NUCLEOTIDE SEQUENCE [LARGE SCALE GENOMIC DNA]</scope>
    <source>
        <strain evidence="2">cv. 9930</strain>
    </source>
</reference>
<dbReference type="Proteomes" id="UP000029981">
    <property type="component" value="Chromosome 5"/>
</dbReference>
<dbReference type="AlphaFoldDB" id="A0A0A0KVF7"/>
<reference evidence="1 2" key="4">
    <citation type="journal article" date="2011" name="BMC Genomics">
        <title>RNA-Seq improves annotation of protein-coding genes in the cucumber genome.</title>
        <authorList>
            <person name="Li Z."/>
            <person name="Zhang Z."/>
            <person name="Yan P."/>
            <person name="Huang S."/>
            <person name="Fei Z."/>
            <person name="Lin K."/>
        </authorList>
    </citation>
    <scope>NUCLEOTIDE SEQUENCE [LARGE SCALE GENOMIC DNA]</scope>
    <source>
        <strain evidence="2">cv. 9930</strain>
    </source>
</reference>
<dbReference type="SUPFAM" id="SSF53756">
    <property type="entry name" value="UDP-Glycosyltransferase/glycogen phosphorylase"/>
    <property type="match status" value="1"/>
</dbReference>
<keyword evidence="2" id="KW-1185">Reference proteome</keyword>
<name>A0A0A0KVF7_CUCSA</name>
<dbReference type="Gramene" id="KGN52432">
    <property type="protein sequence ID" value="KGN52432"/>
    <property type="gene ID" value="Csa_5G633790"/>
</dbReference>
<gene>
    <name evidence="1" type="ORF">Csa_5G633790</name>
</gene>
<dbReference type="Gene3D" id="3.40.50.2000">
    <property type="entry name" value="Glycogen Phosphorylase B"/>
    <property type="match status" value="2"/>
</dbReference>
<organism evidence="1 2">
    <name type="scientific">Cucumis sativus</name>
    <name type="common">Cucumber</name>
    <dbReference type="NCBI Taxonomy" id="3659"/>
    <lineage>
        <taxon>Eukaryota</taxon>
        <taxon>Viridiplantae</taxon>
        <taxon>Streptophyta</taxon>
        <taxon>Embryophyta</taxon>
        <taxon>Tracheophyta</taxon>
        <taxon>Spermatophyta</taxon>
        <taxon>Magnoliopsida</taxon>
        <taxon>eudicotyledons</taxon>
        <taxon>Gunneridae</taxon>
        <taxon>Pentapetalae</taxon>
        <taxon>rosids</taxon>
        <taxon>fabids</taxon>
        <taxon>Cucurbitales</taxon>
        <taxon>Cucurbitaceae</taxon>
        <taxon>Benincaseae</taxon>
        <taxon>Cucumis</taxon>
    </lineage>
</organism>
<dbReference type="PANTHER" id="PTHR48045:SF34">
    <property type="entry name" value="ISOFLAVONE 7-O-GLUCOSYLTRANSFERASE 1-LIKE"/>
    <property type="match status" value="1"/>
</dbReference>
<dbReference type="PANTHER" id="PTHR48045">
    <property type="entry name" value="UDP-GLYCOSYLTRANSFERASE 72B1"/>
    <property type="match status" value="1"/>
</dbReference>
<reference evidence="1 2" key="1">
    <citation type="journal article" date="2009" name="Nat. Genet.">
        <title>The genome of the cucumber, Cucumis sativus L.</title>
        <authorList>
            <person name="Huang S."/>
            <person name="Li R."/>
            <person name="Zhang Z."/>
            <person name="Li L."/>
            <person name="Gu X."/>
            <person name="Fan W."/>
            <person name="Lucas W.J."/>
            <person name="Wang X."/>
            <person name="Xie B."/>
            <person name="Ni P."/>
            <person name="Ren Y."/>
            <person name="Zhu H."/>
            <person name="Li J."/>
            <person name="Lin K."/>
            <person name="Jin W."/>
            <person name="Fei Z."/>
            <person name="Li G."/>
            <person name="Staub J."/>
            <person name="Kilian A."/>
            <person name="van der Vossen E.A."/>
            <person name="Wu Y."/>
            <person name="Guo J."/>
            <person name="He J."/>
            <person name="Jia Z."/>
            <person name="Ren Y."/>
            <person name="Tian G."/>
            <person name="Lu Y."/>
            <person name="Ruan J."/>
            <person name="Qian W."/>
            <person name="Wang M."/>
            <person name="Huang Q."/>
            <person name="Li B."/>
            <person name="Xuan Z."/>
            <person name="Cao J."/>
            <person name="Asan"/>
            <person name="Wu Z."/>
            <person name="Zhang J."/>
            <person name="Cai Q."/>
            <person name="Bai Y."/>
            <person name="Zhao B."/>
            <person name="Han Y."/>
            <person name="Li Y."/>
            <person name="Li X."/>
            <person name="Wang S."/>
            <person name="Shi Q."/>
            <person name="Liu S."/>
            <person name="Cho W.K."/>
            <person name="Kim J.Y."/>
            <person name="Xu Y."/>
            <person name="Heller-Uszynska K."/>
            <person name="Miao H."/>
            <person name="Cheng Z."/>
            <person name="Zhang S."/>
            <person name="Wu J."/>
            <person name="Yang Y."/>
            <person name="Kang H."/>
            <person name="Li M."/>
            <person name="Liang H."/>
            <person name="Ren X."/>
            <person name="Shi Z."/>
            <person name="Wen M."/>
            <person name="Jian M."/>
            <person name="Yang H."/>
            <person name="Zhang G."/>
            <person name="Yang Z."/>
            <person name="Chen R."/>
            <person name="Liu S."/>
            <person name="Li J."/>
            <person name="Ma L."/>
            <person name="Liu H."/>
            <person name="Zhou Y."/>
            <person name="Zhao J."/>
            <person name="Fang X."/>
            <person name="Li G."/>
            <person name="Fang L."/>
            <person name="Li Y."/>
            <person name="Liu D."/>
            <person name="Zheng H."/>
            <person name="Zhang Y."/>
            <person name="Qin N."/>
            <person name="Li Z."/>
            <person name="Yang G."/>
            <person name="Yang S."/>
            <person name="Bolund L."/>
            <person name="Kristiansen K."/>
            <person name="Zheng H."/>
            <person name="Li S."/>
            <person name="Zhang X."/>
            <person name="Yang H."/>
            <person name="Wang J."/>
            <person name="Sun R."/>
            <person name="Zhang B."/>
            <person name="Jiang S."/>
            <person name="Wang J."/>
            <person name="Du Y."/>
            <person name="Li S."/>
        </authorList>
    </citation>
    <scope>NUCLEOTIDE SEQUENCE [LARGE SCALE GENOMIC DNA]</scope>
    <source>
        <strain evidence="2">cv. 9930</strain>
    </source>
</reference>
<evidence type="ECO:0000313" key="2">
    <source>
        <dbReference type="Proteomes" id="UP000029981"/>
    </source>
</evidence>
<reference evidence="1 2" key="3">
    <citation type="journal article" date="2010" name="BMC Genomics">
        <title>Transcriptome sequencing and comparative analysis of cucumber flowers with different sex types.</title>
        <authorList>
            <person name="Guo S."/>
            <person name="Zheng Y."/>
            <person name="Joung J.G."/>
            <person name="Liu S."/>
            <person name="Zhang Z."/>
            <person name="Crasta O.R."/>
            <person name="Sobral B.W."/>
            <person name="Xu Y."/>
            <person name="Huang S."/>
            <person name="Fei Z."/>
        </authorList>
    </citation>
    <scope>NUCLEOTIDE SEQUENCE [LARGE SCALE GENOMIC DNA]</scope>
    <source>
        <strain evidence="2">cv. 9930</strain>
    </source>
</reference>
<proteinExistence type="predicted"/>
<sequence length="195" mass="22144">MQLAKMNKIVGRTWNIGPLCLYQCSFEATTNGQTQQPTNQAIGPLWLEWLEGKLRQGDNVLYMAFGTQSEISSEQIKEIEIGLEESGVNFLWVRKKVEEEKETMEDKGFEERTKERGIIVIESLSCGVPILTYPLMADQSLNARMVVEELRAGMKAVEGRSLMKGFVKGKDLKRHVKELMEGEEGKEARKKAMEI</sequence>
<dbReference type="STRING" id="3659.A0A0A0KVF7"/>
<dbReference type="EMBL" id="CM002926">
    <property type="protein sequence ID" value="KGN52432.1"/>
    <property type="molecule type" value="Genomic_DNA"/>
</dbReference>